<dbReference type="AlphaFoldDB" id="A0A6A3MUT4"/>
<proteinExistence type="predicted"/>
<feature type="region of interest" description="Disordered" evidence="1">
    <location>
        <begin position="109"/>
        <end position="138"/>
    </location>
</feature>
<name>A0A6A3MUT4_9STRA</name>
<keyword evidence="2" id="KW-0472">Membrane</keyword>
<dbReference type="EMBL" id="QXFV01000604">
    <property type="protein sequence ID" value="KAE9033021.1"/>
    <property type="molecule type" value="Genomic_DNA"/>
</dbReference>
<organism evidence="3 4">
    <name type="scientific">Phytophthora rubi</name>
    <dbReference type="NCBI Taxonomy" id="129364"/>
    <lineage>
        <taxon>Eukaryota</taxon>
        <taxon>Sar</taxon>
        <taxon>Stramenopiles</taxon>
        <taxon>Oomycota</taxon>
        <taxon>Peronosporomycetes</taxon>
        <taxon>Peronosporales</taxon>
        <taxon>Peronosporaceae</taxon>
        <taxon>Phytophthora</taxon>
    </lineage>
</organism>
<evidence type="ECO:0000313" key="4">
    <source>
        <dbReference type="Proteomes" id="UP000429607"/>
    </source>
</evidence>
<keyword evidence="2" id="KW-1133">Transmembrane helix</keyword>
<feature type="transmembrane region" description="Helical" evidence="2">
    <location>
        <begin position="49"/>
        <end position="68"/>
    </location>
</feature>
<accession>A0A6A3MUT4</accession>
<comment type="caution">
    <text evidence="3">The sequence shown here is derived from an EMBL/GenBank/DDBJ whole genome shotgun (WGS) entry which is preliminary data.</text>
</comment>
<keyword evidence="2" id="KW-0812">Transmembrane</keyword>
<evidence type="ECO:0000256" key="1">
    <source>
        <dbReference type="SAM" id="MobiDB-lite"/>
    </source>
</evidence>
<dbReference type="Proteomes" id="UP000429607">
    <property type="component" value="Unassembled WGS sequence"/>
</dbReference>
<sequence length="138" mass="15179">MESGYLRAAMALSAAGMVLVPVFGLLLRFQPTFVHGLRVSASAAEFNCYLVGGLYAGVFLVCGLLLTLKTRGCLDRKQREAQDDVTRRNQRYGLRFVELESKEFVRSMDAMDSSTQVTPAPSKSLKLPTKFPSKADPV</sequence>
<evidence type="ECO:0000256" key="2">
    <source>
        <dbReference type="SAM" id="Phobius"/>
    </source>
</evidence>
<reference evidence="3 4" key="1">
    <citation type="submission" date="2018-09" db="EMBL/GenBank/DDBJ databases">
        <title>Genomic investigation of the strawberry pathogen Phytophthora fragariae indicates pathogenicity is determined by transcriptional variation in three key races.</title>
        <authorList>
            <person name="Adams T.M."/>
            <person name="Armitage A.D."/>
            <person name="Sobczyk M.K."/>
            <person name="Bates H.J."/>
            <person name="Dunwell J.M."/>
            <person name="Nellist C.F."/>
            <person name="Harrison R.J."/>
        </authorList>
    </citation>
    <scope>NUCLEOTIDE SEQUENCE [LARGE SCALE GENOMIC DNA]</scope>
    <source>
        <strain evidence="3 4">SCRP249</strain>
    </source>
</reference>
<feature type="compositionally biased region" description="Polar residues" evidence="1">
    <location>
        <begin position="112"/>
        <end position="121"/>
    </location>
</feature>
<feature type="transmembrane region" description="Helical" evidence="2">
    <location>
        <begin position="9"/>
        <end position="29"/>
    </location>
</feature>
<protein>
    <submittedName>
        <fullName evidence="3">Uncharacterized protein</fullName>
    </submittedName>
</protein>
<gene>
    <name evidence="3" type="ORF">PR001_g10342</name>
</gene>
<evidence type="ECO:0000313" key="3">
    <source>
        <dbReference type="EMBL" id="KAE9033021.1"/>
    </source>
</evidence>